<protein>
    <submittedName>
        <fullName evidence="9">NADH dehydrogenase</fullName>
    </submittedName>
</protein>
<feature type="region of interest" description="Disordered" evidence="6">
    <location>
        <begin position="37"/>
        <end position="72"/>
    </location>
</feature>
<organism evidence="9 10">
    <name type="scientific">Fusarium acutatum</name>
    <dbReference type="NCBI Taxonomy" id="78861"/>
    <lineage>
        <taxon>Eukaryota</taxon>
        <taxon>Fungi</taxon>
        <taxon>Dikarya</taxon>
        <taxon>Ascomycota</taxon>
        <taxon>Pezizomycotina</taxon>
        <taxon>Sordariomycetes</taxon>
        <taxon>Hypocreomycetidae</taxon>
        <taxon>Hypocreales</taxon>
        <taxon>Nectriaceae</taxon>
        <taxon>Fusarium</taxon>
        <taxon>Fusarium fujikuroi species complex</taxon>
    </lineage>
</organism>
<dbReference type="OrthoDB" id="515692at2759"/>
<comment type="similarity">
    <text evidence="1">Belongs to the NADH dehydrogenase family.</text>
</comment>
<dbReference type="AlphaFoldDB" id="A0A8H4JPA5"/>
<evidence type="ECO:0000259" key="8">
    <source>
        <dbReference type="Pfam" id="PF24864"/>
    </source>
</evidence>
<evidence type="ECO:0000256" key="3">
    <source>
        <dbReference type="ARBA" id="ARBA00022827"/>
    </source>
</evidence>
<reference evidence="9 10" key="1">
    <citation type="submission" date="2020-01" db="EMBL/GenBank/DDBJ databases">
        <title>Identification and distribution of gene clusters putatively required for synthesis of sphingolipid metabolism inhibitors in phylogenetically diverse species of the filamentous fungus Fusarium.</title>
        <authorList>
            <person name="Kim H.-S."/>
            <person name="Busman M."/>
            <person name="Brown D.W."/>
            <person name="Divon H."/>
            <person name="Uhlig S."/>
            <person name="Proctor R.H."/>
        </authorList>
    </citation>
    <scope>NUCLEOTIDE SEQUENCE [LARGE SCALE GENOMIC DNA]</scope>
    <source>
        <strain evidence="9 10">NRRL 13308</strain>
    </source>
</reference>
<evidence type="ECO:0000256" key="2">
    <source>
        <dbReference type="ARBA" id="ARBA00022630"/>
    </source>
</evidence>
<evidence type="ECO:0000256" key="5">
    <source>
        <dbReference type="ARBA" id="ARBA00023027"/>
    </source>
</evidence>
<comment type="caution">
    <text evidence="9">The sequence shown here is derived from an EMBL/GenBank/DDBJ whole genome shotgun (WGS) entry which is preliminary data.</text>
</comment>
<dbReference type="PRINTS" id="PR00368">
    <property type="entry name" value="FADPNR"/>
</dbReference>
<dbReference type="GO" id="GO:0005739">
    <property type="term" value="C:mitochondrion"/>
    <property type="evidence" value="ECO:0007669"/>
    <property type="project" value="TreeGrafter"/>
</dbReference>
<dbReference type="PANTHER" id="PTHR43706:SF17">
    <property type="entry name" value="NADH DEHYDROGENASE (EUROFUNG)"/>
    <property type="match status" value="1"/>
</dbReference>
<keyword evidence="5" id="KW-0520">NAD</keyword>
<gene>
    <name evidence="9" type="ORF">FACUT_7813</name>
</gene>
<evidence type="ECO:0000313" key="10">
    <source>
        <dbReference type="Proteomes" id="UP000536711"/>
    </source>
</evidence>
<feature type="domain" description="DUF7730" evidence="8">
    <location>
        <begin position="511"/>
        <end position="615"/>
    </location>
</feature>
<evidence type="ECO:0000313" key="9">
    <source>
        <dbReference type="EMBL" id="KAF4434589.1"/>
    </source>
</evidence>
<evidence type="ECO:0000256" key="1">
    <source>
        <dbReference type="ARBA" id="ARBA00005272"/>
    </source>
</evidence>
<dbReference type="Pfam" id="PF07992">
    <property type="entry name" value="Pyr_redox_2"/>
    <property type="match status" value="1"/>
</dbReference>
<dbReference type="InterPro" id="IPR056632">
    <property type="entry name" value="DUF7730"/>
</dbReference>
<dbReference type="EMBL" id="JAADJF010000202">
    <property type="protein sequence ID" value="KAF4434589.1"/>
    <property type="molecule type" value="Genomic_DNA"/>
</dbReference>
<dbReference type="GO" id="GO:0003954">
    <property type="term" value="F:NADH dehydrogenase activity"/>
    <property type="evidence" value="ECO:0007669"/>
    <property type="project" value="InterPro"/>
</dbReference>
<accession>A0A8H4JPA5</accession>
<keyword evidence="3" id="KW-0274">FAD</keyword>
<keyword evidence="10" id="KW-1185">Reference proteome</keyword>
<feature type="domain" description="FAD/NAD(P)-binding" evidence="7">
    <location>
        <begin position="86"/>
        <end position="364"/>
    </location>
</feature>
<evidence type="ECO:0000256" key="4">
    <source>
        <dbReference type="ARBA" id="ARBA00023002"/>
    </source>
</evidence>
<name>A0A8H4JPA5_9HYPO</name>
<dbReference type="InterPro" id="IPR036188">
    <property type="entry name" value="FAD/NAD-bd_sf"/>
</dbReference>
<dbReference type="Gene3D" id="3.50.50.100">
    <property type="match status" value="1"/>
</dbReference>
<dbReference type="Proteomes" id="UP000536711">
    <property type="component" value="Unassembled WGS sequence"/>
</dbReference>
<dbReference type="InterPro" id="IPR045024">
    <property type="entry name" value="NDH-2"/>
</dbReference>
<dbReference type="SUPFAM" id="SSF51905">
    <property type="entry name" value="FAD/NAD(P)-binding domain"/>
    <property type="match status" value="1"/>
</dbReference>
<evidence type="ECO:0000259" key="7">
    <source>
        <dbReference type="Pfam" id="PF07992"/>
    </source>
</evidence>
<proteinExistence type="inferred from homology"/>
<dbReference type="PANTHER" id="PTHR43706">
    <property type="entry name" value="NADH DEHYDROGENASE"/>
    <property type="match status" value="1"/>
</dbReference>
<feature type="compositionally biased region" description="Polar residues" evidence="6">
    <location>
        <begin position="46"/>
        <end position="58"/>
    </location>
</feature>
<evidence type="ECO:0000256" key="6">
    <source>
        <dbReference type="SAM" id="MobiDB-lite"/>
    </source>
</evidence>
<feature type="non-terminal residue" evidence="9">
    <location>
        <position position="1"/>
    </location>
</feature>
<keyword evidence="2" id="KW-0285">Flavoprotein</keyword>
<dbReference type="InterPro" id="IPR023753">
    <property type="entry name" value="FAD/NAD-binding_dom"/>
</dbReference>
<dbReference type="Pfam" id="PF24864">
    <property type="entry name" value="DUF7730"/>
    <property type="match status" value="1"/>
</dbReference>
<keyword evidence="4" id="KW-0560">Oxidoreductase</keyword>
<sequence length="738" mass="82709">LEFRSILEPVRRLQPDRFHQGWADDVDFTNKTIRVETNPDADEINSRTLPPATQSSPHNDGRDSGSSDLSVIQTPFSGSVKETLTKRKGEMITVPYDKLILAVGAYSQTFGIPGVREHANFLRDVGDARSIRLRILQCFERAELPSTTDEQRRKLLHFAVVGGGPTGIEFAAELHDLIHDDLARIYPDLMPLVGITVYDIAPKILPMFDKKLSSYTIDSFRRQGIHIKTQHHIKSIRPDEDGKGGLKIKIQEYDDEVSAGIVVWSTGLMQNPLVARLVEQNIRAPVTPEEEQTWHIVKAERSGGLVVDDHLRVRVSTGSTRAIDSQSGRSAPSDILPEVYAMGDCAVLEREALPATAQVASQQAKYLAKALNKYGSCEAVGNKSKPFVFLNLGTIAYIGSWRAIAQTFGNLPLHMDFSYDYPDMSSDLIQPLDKNHCGIVMENMYDDKLRVVDDTKPRSWIWWGSICHRLPPDLDISQTGPMSHGGPDGSWADTCRVGEARHCDSWPGSFPAKCRIGAMGWLLSCRQNYAEAIEILYSTNTIIMTNEAMIAHLPQLLLPQRLASITSLQISWNLKSRYESGFWNVIDEADLKHTCGIISTQFPQLRRLYLSLERSRHLGSCWGSDAWPTISLHLDNLARMMPSLTEHAISLPDIPFDSILYDAKETDFGSYSEICHSYNQIWRSTDGEMDVIRLPHVDSYPRAPYHIDTSTSKGKGYWILNGSNWPEKEKVIIGSPPV</sequence>